<dbReference type="InterPro" id="IPR013780">
    <property type="entry name" value="Glyco_hydro_b"/>
</dbReference>
<dbReference type="InterPro" id="IPR017069">
    <property type="entry name" value="MalZ"/>
</dbReference>
<dbReference type="Proteomes" id="UP000235828">
    <property type="component" value="Chromosome A"/>
</dbReference>
<dbReference type="GO" id="GO:0005737">
    <property type="term" value="C:cytoplasm"/>
    <property type="evidence" value="ECO:0007669"/>
    <property type="project" value="InterPro"/>
</dbReference>
<gene>
    <name evidence="6" type="primary">malZ</name>
    <name evidence="6" type="ORF">VTAP4600_A1162</name>
</gene>
<dbReference type="EMBL" id="LT960611">
    <property type="protein sequence ID" value="SON49141.1"/>
    <property type="molecule type" value="Genomic_DNA"/>
</dbReference>
<feature type="active site" description="Proton donor" evidence="3">
    <location>
        <position position="375"/>
    </location>
</feature>
<dbReference type="SUPFAM" id="SSF51445">
    <property type="entry name" value="(Trans)glycosidases"/>
    <property type="match status" value="1"/>
</dbReference>
<dbReference type="AlphaFoldDB" id="A0A2N8ZB72"/>
<dbReference type="NCBIfam" id="NF008051">
    <property type="entry name" value="PRK10785.1"/>
    <property type="match status" value="1"/>
</dbReference>
<dbReference type="RefSeq" id="WP_102521855.1">
    <property type="nucleotide sequence ID" value="NZ_LT960611.1"/>
</dbReference>
<feature type="domain" description="Glycosyl hydrolase family 13 catalytic" evidence="5">
    <location>
        <begin position="126"/>
        <end position="524"/>
    </location>
</feature>
<evidence type="ECO:0000256" key="4">
    <source>
        <dbReference type="PIRSR" id="PIRSR036918-51"/>
    </source>
</evidence>
<sequence>MTLPFLFHSQTADGAQFDGQSLTVTLKTDSLNFDKVYLRHEPDNEEELVEMLETERQGRLKLWRVKFPINPDKAMTHYVFKVLVDQQQFWLDDRGIHKRMPSREYHFKFNSEHQPPTWVSEQVFYQVFPERFCNGKPEISVKTDEYRVKNNTRGVVAKHWGEAIDTEAGTGGSEFYGGDLYGVQSKLDYLQELGISTLYLNPIFESKSNHKYDTTDYMNVDPHFGTNAMFAELTADLHRRGMKVVLDAVFNHTSSEHPWFDRNGVTDNGAYHNTDSPYRDYYFFEDGSKNYSAWKGVQNLPVLNFNHQEVRDYIYQSDSAVIRHWLREPYNIDGWRFDVIHMLGEGEGATNNAHYVQAFRQAAKEENADTFVLGEHFFEASQWLQGDQEDGAMNYYGFAHPVRALLAKQDIAFDPIDINVQDFVTWLIEAKAKIPFSNQLTQLNQLDSHDTARFLTLLSCDEQKMKLAATLLFTYLGTPCLYYGTEVGMEGSHDPDNRRTFPWERAENLKSPWFVFYQKLIALRHERPSLQKGSIQTLHCSNTAWVYARQLDNEITLCVVNLSESEQALTVPLWQLGLNGGKADSLTEPHSIMYAGGNGCIQAKPNSVMLFSL</sequence>
<feature type="active site" description="Nucleophile" evidence="3">
    <location>
        <position position="338"/>
    </location>
</feature>
<dbReference type="InterPro" id="IPR013783">
    <property type="entry name" value="Ig-like_fold"/>
</dbReference>
<accession>A0A2N8ZB72</accession>
<dbReference type="Pfam" id="PF02903">
    <property type="entry name" value="Alpha-amylase_N"/>
    <property type="match status" value="1"/>
</dbReference>
<dbReference type="PANTHER" id="PTHR10357:SF210">
    <property type="entry name" value="MALTODEXTRIN GLUCOSIDASE"/>
    <property type="match status" value="1"/>
</dbReference>
<name>A0A2N8ZB72_9VIBR</name>
<dbReference type="Pfam" id="PF00128">
    <property type="entry name" value="Alpha-amylase"/>
    <property type="match status" value="1"/>
</dbReference>
<dbReference type="InterPro" id="IPR017853">
    <property type="entry name" value="GH"/>
</dbReference>
<dbReference type="GO" id="GO:0004558">
    <property type="term" value="F:alpha-1,4-glucosidase activity"/>
    <property type="evidence" value="ECO:0007669"/>
    <property type="project" value="UniProtKB-EC"/>
</dbReference>
<keyword evidence="2 6" id="KW-0326">Glycosidase</keyword>
<evidence type="ECO:0000313" key="7">
    <source>
        <dbReference type="Proteomes" id="UP000235828"/>
    </source>
</evidence>
<dbReference type="SUPFAM" id="SSF81296">
    <property type="entry name" value="E set domains"/>
    <property type="match status" value="1"/>
</dbReference>
<dbReference type="GO" id="GO:0005975">
    <property type="term" value="P:carbohydrate metabolic process"/>
    <property type="evidence" value="ECO:0007669"/>
    <property type="project" value="InterPro"/>
</dbReference>
<dbReference type="KEGG" id="vta:A1162"/>
<dbReference type="InterPro" id="IPR004185">
    <property type="entry name" value="Glyco_hydro_13_lg-like_dom"/>
</dbReference>
<dbReference type="Gene3D" id="2.60.40.1180">
    <property type="entry name" value="Golgi alpha-mannosidase II"/>
    <property type="match status" value="1"/>
</dbReference>
<organism evidence="6 7">
    <name type="scientific">Vibrio tapetis subsp. tapetis</name>
    <dbReference type="NCBI Taxonomy" id="1671868"/>
    <lineage>
        <taxon>Bacteria</taxon>
        <taxon>Pseudomonadati</taxon>
        <taxon>Pseudomonadota</taxon>
        <taxon>Gammaproteobacteria</taxon>
        <taxon>Vibrionales</taxon>
        <taxon>Vibrionaceae</taxon>
        <taxon>Vibrio</taxon>
    </lineage>
</organism>
<protein>
    <submittedName>
        <fullName evidence="6">Maltodextrin glucosidase</fullName>
        <ecNumber evidence="6">3.2.1.20</ecNumber>
    </submittedName>
</protein>
<dbReference type="PIRSF" id="PIRSF036918">
    <property type="entry name" value="Maltodextrin_glucosidase"/>
    <property type="match status" value="1"/>
</dbReference>
<dbReference type="InterPro" id="IPR006047">
    <property type="entry name" value="GH13_cat_dom"/>
</dbReference>
<feature type="site" description="Transition state stabilizer" evidence="4">
    <location>
        <position position="450"/>
    </location>
</feature>
<evidence type="ECO:0000256" key="1">
    <source>
        <dbReference type="ARBA" id="ARBA00022801"/>
    </source>
</evidence>
<dbReference type="SUPFAM" id="SSF51011">
    <property type="entry name" value="Glycosyl hydrolase domain"/>
    <property type="match status" value="1"/>
</dbReference>
<proteinExistence type="predicted"/>
<dbReference type="OrthoDB" id="9805159at2"/>
<evidence type="ECO:0000313" key="6">
    <source>
        <dbReference type="EMBL" id="SON49141.1"/>
    </source>
</evidence>
<dbReference type="EC" id="3.2.1.20" evidence="6"/>
<dbReference type="CDD" id="cd11338">
    <property type="entry name" value="AmyAc_CMD"/>
    <property type="match status" value="1"/>
</dbReference>
<reference evidence="6 7" key="1">
    <citation type="submission" date="2017-10" db="EMBL/GenBank/DDBJ databases">
        <authorList>
            <person name="Banno H."/>
            <person name="Chua N.-H."/>
        </authorList>
    </citation>
    <scope>NUCLEOTIDE SEQUENCE [LARGE SCALE GENOMIC DNA]</scope>
    <source>
        <strain evidence="6">Vibrio tapetis CECT4600</strain>
    </source>
</reference>
<evidence type="ECO:0000259" key="5">
    <source>
        <dbReference type="SMART" id="SM00642"/>
    </source>
</evidence>
<dbReference type="PANTHER" id="PTHR10357">
    <property type="entry name" value="ALPHA-AMYLASE FAMILY MEMBER"/>
    <property type="match status" value="1"/>
</dbReference>
<dbReference type="Gene3D" id="2.60.40.10">
    <property type="entry name" value="Immunoglobulins"/>
    <property type="match status" value="1"/>
</dbReference>
<evidence type="ECO:0000256" key="3">
    <source>
        <dbReference type="PIRSR" id="PIRSR036918-50"/>
    </source>
</evidence>
<keyword evidence="1 6" id="KW-0378">Hydrolase</keyword>
<dbReference type="CDD" id="cd02857">
    <property type="entry name" value="E_set_CDase_PDE_N"/>
    <property type="match status" value="1"/>
</dbReference>
<dbReference type="InterPro" id="IPR014756">
    <property type="entry name" value="Ig_E-set"/>
</dbReference>
<dbReference type="Gene3D" id="3.20.20.80">
    <property type="entry name" value="Glycosidases"/>
    <property type="match status" value="1"/>
</dbReference>
<evidence type="ECO:0000256" key="2">
    <source>
        <dbReference type="ARBA" id="ARBA00023295"/>
    </source>
</evidence>
<dbReference type="SMART" id="SM00642">
    <property type="entry name" value="Aamy"/>
    <property type="match status" value="1"/>
</dbReference>
<keyword evidence="7" id="KW-1185">Reference proteome</keyword>